<evidence type="ECO:0000256" key="3">
    <source>
        <dbReference type="ARBA" id="ARBA00023082"/>
    </source>
</evidence>
<dbReference type="InterPro" id="IPR014284">
    <property type="entry name" value="RNA_pol_sigma-70_dom"/>
</dbReference>
<dbReference type="PANTHER" id="PTHR43133:SF63">
    <property type="entry name" value="RNA POLYMERASE SIGMA FACTOR FECI-RELATED"/>
    <property type="match status" value="1"/>
</dbReference>
<dbReference type="InterPro" id="IPR039425">
    <property type="entry name" value="RNA_pol_sigma-70-like"/>
</dbReference>
<dbReference type="GO" id="GO:0003677">
    <property type="term" value="F:DNA binding"/>
    <property type="evidence" value="ECO:0007669"/>
    <property type="project" value="InterPro"/>
</dbReference>
<name>A0A261S573_9BORD</name>
<dbReference type="InterPro" id="IPR013249">
    <property type="entry name" value="RNA_pol_sigma70_r4_t2"/>
</dbReference>
<dbReference type="SUPFAM" id="SSF88659">
    <property type="entry name" value="Sigma3 and sigma4 domains of RNA polymerase sigma factors"/>
    <property type="match status" value="1"/>
</dbReference>
<gene>
    <name evidence="7" type="ORF">CAL29_30320</name>
</gene>
<accession>A0A261S573</accession>
<dbReference type="NCBIfam" id="TIGR02937">
    <property type="entry name" value="sigma70-ECF"/>
    <property type="match status" value="1"/>
</dbReference>
<dbReference type="Pfam" id="PF08281">
    <property type="entry name" value="Sigma70_r4_2"/>
    <property type="match status" value="1"/>
</dbReference>
<evidence type="ECO:0000256" key="2">
    <source>
        <dbReference type="ARBA" id="ARBA00023015"/>
    </source>
</evidence>
<feature type="domain" description="RNA polymerase sigma factor 70 region 4 type 2" evidence="6">
    <location>
        <begin position="110"/>
        <end position="158"/>
    </location>
</feature>
<dbReference type="GO" id="GO:0006352">
    <property type="term" value="P:DNA-templated transcription initiation"/>
    <property type="evidence" value="ECO:0007669"/>
    <property type="project" value="InterPro"/>
</dbReference>
<dbReference type="NCBIfam" id="NF009180">
    <property type="entry name" value="PRK12528.1"/>
    <property type="match status" value="1"/>
</dbReference>
<dbReference type="GO" id="GO:0016987">
    <property type="term" value="F:sigma factor activity"/>
    <property type="evidence" value="ECO:0007669"/>
    <property type="project" value="UniProtKB-KW"/>
</dbReference>
<dbReference type="SUPFAM" id="SSF88946">
    <property type="entry name" value="Sigma2 domain of RNA polymerase sigma factors"/>
    <property type="match status" value="1"/>
</dbReference>
<comment type="caution">
    <text evidence="7">The sequence shown here is derived from an EMBL/GenBank/DDBJ whole genome shotgun (WGS) entry which is preliminary data.</text>
</comment>
<dbReference type="CDD" id="cd06171">
    <property type="entry name" value="Sigma70_r4"/>
    <property type="match status" value="1"/>
</dbReference>
<dbReference type="AlphaFoldDB" id="A0A261S573"/>
<evidence type="ECO:0000259" key="6">
    <source>
        <dbReference type="Pfam" id="PF08281"/>
    </source>
</evidence>
<organism evidence="7 8">
    <name type="scientific">Bordetella genomosp. 10</name>
    <dbReference type="NCBI Taxonomy" id="1416804"/>
    <lineage>
        <taxon>Bacteria</taxon>
        <taxon>Pseudomonadati</taxon>
        <taxon>Pseudomonadota</taxon>
        <taxon>Betaproteobacteria</taxon>
        <taxon>Burkholderiales</taxon>
        <taxon>Alcaligenaceae</taxon>
        <taxon>Bordetella</taxon>
    </lineage>
</organism>
<dbReference type="PANTHER" id="PTHR43133">
    <property type="entry name" value="RNA POLYMERASE ECF-TYPE SIGMA FACTO"/>
    <property type="match status" value="1"/>
</dbReference>
<dbReference type="InterPro" id="IPR013325">
    <property type="entry name" value="RNA_pol_sigma_r2"/>
</dbReference>
<dbReference type="InterPro" id="IPR013324">
    <property type="entry name" value="RNA_pol_sigma_r3/r4-like"/>
</dbReference>
<dbReference type="Gene3D" id="1.10.10.10">
    <property type="entry name" value="Winged helix-like DNA-binding domain superfamily/Winged helix DNA-binding domain"/>
    <property type="match status" value="1"/>
</dbReference>
<keyword evidence="4" id="KW-0804">Transcription</keyword>
<protein>
    <submittedName>
        <fullName evidence="7">RNA polymerase subunit sigma</fullName>
    </submittedName>
</protein>
<dbReference type="InterPro" id="IPR036388">
    <property type="entry name" value="WH-like_DNA-bd_sf"/>
</dbReference>
<dbReference type="EMBL" id="NEVM01000005">
    <property type="protein sequence ID" value="OZI32127.1"/>
    <property type="molecule type" value="Genomic_DNA"/>
</dbReference>
<keyword evidence="3" id="KW-0731">Sigma factor</keyword>
<evidence type="ECO:0000256" key="1">
    <source>
        <dbReference type="ARBA" id="ARBA00010641"/>
    </source>
</evidence>
<evidence type="ECO:0000256" key="4">
    <source>
        <dbReference type="ARBA" id="ARBA00023163"/>
    </source>
</evidence>
<keyword evidence="8" id="KW-1185">Reference proteome</keyword>
<reference evidence="8" key="1">
    <citation type="submission" date="2017-05" db="EMBL/GenBank/DDBJ databases">
        <title>Complete and WGS of Bordetella genogroups.</title>
        <authorList>
            <person name="Spilker T."/>
            <person name="Lipuma J."/>
        </authorList>
    </citation>
    <scope>NUCLEOTIDE SEQUENCE [LARGE SCALE GENOMIC DNA]</scope>
    <source>
        <strain evidence="8">AU16122</strain>
    </source>
</reference>
<dbReference type="FunFam" id="1.10.1740.10:FF:000009">
    <property type="entry name" value="RNA polymerase sigma factor"/>
    <property type="match status" value="1"/>
</dbReference>
<keyword evidence="2" id="KW-0805">Transcription regulation</keyword>
<evidence type="ECO:0000313" key="7">
    <source>
        <dbReference type="EMBL" id="OZI32127.1"/>
    </source>
</evidence>
<dbReference type="InterPro" id="IPR007627">
    <property type="entry name" value="RNA_pol_sigma70_r2"/>
</dbReference>
<dbReference type="Proteomes" id="UP000216020">
    <property type="component" value="Unassembled WGS sequence"/>
</dbReference>
<dbReference type="Pfam" id="PF04542">
    <property type="entry name" value="Sigma70_r2"/>
    <property type="match status" value="1"/>
</dbReference>
<dbReference type="Gene3D" id="1.10.1740.10">
    <property type="match status" value="1"/>
</dbReference>
<proteinExistence type="inferred from homology"/>
<feature type="domain" description="RNA polymerase sigma-70 region 2" evidence="5">
    <location>
        <begin position="13"/>
        <end position="79"/>
    </location>
</feature>
<evidence type="ECO:0000259" key="5">
    <source>
        <dbReference type="Pfam" id="PF04542"/>
    </source>
</evidence>
<sequence>MPDHASPLTVETLYCDHHGWLHGWLRRRLGNAFDAADLAQDTFVRVLNNREGPEGVVEPRAFLTRIAQRVLANHWRREQLERAYLEALASAPPGFELSPEERALLLEALVEIDRLLNGLPAVVKRAFLLTQLDGMKHAEVAEALGVSVTTVKRYLARAGEQLYFGAADAMRA</sequence>
<dbReference type="OrthoDB" id="8654550at2"/>
<comment type="similarity">
    <text evidence="1">Belongs to the sigma-70 factor family. ECF subfamily.</text>
</comment>
<evidence type="ECO:0000313" key="8">
    <source>
        <dbReference type="Proteomes" id="UP000216020"/>
    </source>
</evidence>